<keyword evidence="12" id="KW-1185">Reference proteome</keyword>
<dbReference type="SUPFAM" id="SSF54506">
    <property type="entry name" value="Diaminopimelate epimerase-like"/>
    <property type="match status" value="2"/>
</dbReference>
<feature type="binding site" evidence="8">
    <location>
        <position position="67"/>
    </location>
    <ligand>
        <name>substrate</name>
    </ligand>
</feature>
<reference evidence="10 12" key="1">
    <citation type="journal article" date="2016" name="Front. Microbiol.">
        <title>Single-Cell (Meta-)Genomics of a Dimorphic Candidatus Thiomargarita nelsonii Reveals Genomic Plasticity.</title>
        <authorList>
            <person name="Flood B.E."/>
            <person name="Fliss P."/>
            <person name="Jones D.S."/>
            <person name="Dick G.J."/>
            <person name="Jain S."/>
            <person name="Kaster A.K."/>
            <person name="Winkel M."/>
            <person name="Mussmann M."/>
            <person name="Bailey J."/>
        </authorList>
    </citation>
    <scope>NUCLEOTIDE SEQUENCE [LARGE SCALE GENOMIC DNA]</scope>
    <source>
        <strain evidence="10">Hydrate Ridge</strain>
    </source>
</reference>
<feature type="binding site" evidence="8">
    <location>
        <position position="198"/>
    </location>
    <ligand>
        <name>substrate</name>
    </ligand>
</feature>
<protein>
    <recommendedName>
        <fullName evidence="3 8">Diaminopimelate epimerase</fullName>
        <shortName evidence="8">DAP epimerase</shortName>
        <ecNumber evidence="3 8">5.1.1.7</ecNumber>
    </recommendedName>
    <alternativeName>
        <fullName evidence="8">PLP-independent amino acid racemase</fullName>
    </alternativeName>
</protein>
<dbReference type="Gene3D" id="3.10.310.10">
    <property type="entry name" value="Diaminopimelate Epimerase, Chain A, domain 1"/>
    <property type="match status" value="2"/>
</dbReference>
<dbReference type="InterPro" id="IPR001653">
    <property type="entry name" value="DAP_epimerase_DapF"/>
</dbReference>
<feature type="binding site" evidence="8">
    <location>
        <begin position="216"/>
        <end position="217"/>
    </location>
    <ligand>
        <name>substrate</name>
    </ligand>
</feature>
<evidence type="ECO:0000313" key="11">
    <source>
        <dbReference type="EMBL" id="TGO02635.1"/>
    </source>
</evidence>
<evidence type="ECO:0000256" key="4">
    <source>
        <dbReference type="ARBA" id="ARBA00022605"/>
    </source>
</evidence>
<comment type="caution">
    <text evidence="10">The sequence shown here is derived from an EMBL/GenBank/DDBJ whole genome shotgun (WGS) entry which is preliminary data.</text>
</comment>
<feature type="site" description="Could be important to modulate the pK values of the two catalytic cysteine residues" evidence="8">
    <location>
        <position position="166"/>
    </location>
</feature>
<keyword evidence="4 8" id="KW-0028">Amino-acid biosynthesis</keyword>
<dbReference type="InterPro" id="IPR018510">
    <property type="entry name" value="DAP_epimerase_AS"/>
</dbReference>
<feature type="active site" description="Proton acceptor" evidence="8">
    <location>
        <position position="225"/>
    </location>
</feature>
<dbReference type="UniPathway" id="UPA00034">
    <property type="reaction ID" value="UER00025"/>
</dbReference>
<feature type="site" description="Important for dimerization" evidence="8">
    <location>
        <position position="281"/>
    </location>
</feature>
<evidence type="ECO:0000313" key="12">
    <source>
        <dbReference type="Proteomes" id="UP000030428"/>
    </source>
</evidence>
<dbReference type="GO" id="GO:0009089">
    <property type="term" value="P:lysine biosynthetic process via diaminopimelate"/>
    <property type="evidence" value="ECO:0007669"/>
    <property type="project" value="UniProtKB-UniRule"/>
</dbReference>
<dbReference type="EMBL" id="JSZA02000366">
    <property type="protein sequence ID" value="KHD05201.1"/>
    <property type="molecule type" value="Genomic_DNA"/>
</dbReference>
<dbReference type="GO" id="GO:0005829">
    <property type="term" value="C:cytosol"/>
    <property type="evidence" value="ECO:0007669"/>
    <property type="project" value="TreeGrafter"/>
</dbReference>
<dbReference type="NCBIfam" id="TIGR00652">
    <property type="entry name" value="DapF"/>
    <property type="match status" value="1"/>
</dbReference>
<feature type="site" description="Could be important to modulate the pK values of the two catalytic cysteine residues" evidence="8">
    <location>
        <position position="216"/>
    </location>
</feature>
<comment type="subcellular location">
    <subcellularLocation>
        <location evidence="8">Cytoplasm</location>
    </subcellularLocation>
</comment>
<evidence type="ECO:0000313" key="10">
    <source>
        <dbReference type="EMBL" id="KHD05201.1"/>
    </source>
</evidence>
<dbReference type="Pfam" id="PF01678">
    <property type="entry name" value="DAP_epimerase"/>
    <property type="match status" value="2"/>
</dbReference>
<accession>A0A0A6RN10</accession>
<sequence>MNLQILKCHGSGNDFILINEYENLLFSEDERIILSKTFCDRKGILGADGILFFQNSEAADGKMRMFNPDGSEAEMCGNGLRCIGRFACESLDKESVLIETLKGVSHVSKHKNIHQSVPAYQAELSTISLNTKKIPIFVNSDSLINEPLPALSTDLKFTAVSMPNPHIVSIVQTISDNQLEEIGEKANQLSDLFPEGVNVNFCQILDDGAIFVRTYERGVGLTNSCGSGMSASSLVACLLGHHQFGKSIDVYNRGGLVRCEAREIHQNQYSVFLSGNATFVFNSTIAFELENISHVTHSCEKIFVDEIQNYGRLIEYGLLTRDLRGNYVIQ</sequence>
<comment type="catalytic activity">
    <reaction evidence="7 8">
        <text>(2S,6S)-2,6-diaminopimelate = meso-2,6-diaminopimelate</text>
        <dbReference type="Rhea" id="RHEA:15393"/>
        <dbReference type="ChEBI" id="CHEBI:57609"/>
        <dbReference type="ChEBI" id="CHEBI:57791"/>
        <dbReference type="EC" id="5.1.1.7"/>
    </reaction>
</comment>
<comment type="caution">
    <text evidence="8">Lacks conserved residue(s) required for the propagation of feature annotation.</text>
</comment>
<gene>
    <name evidence="8" type="primary">dapF</name>
    <name evidence="11" type="ORF">PN36_21645</name>
    <name evidence="10" type="ORF">PN36_33660</name>
</gene>
<comment type="function">
    <text evidence="8">Catalyzes the stereoinversion of LL-2,6-diaminopimelate (L,L-DAP) to meso-diaminopimelate (meso-DAP), a precursor of L-lysine and an essential component of the bacterial peptidoglycan.</text>
</comment>
<feature type="binding site" evidence="8">
    <location>
        <begin position="226"/>
        <end position="227"/>
    </location>
    <ligand>
        <name>substrate</name>
    </ligand>
</feature>
<dbReference type="HAMAP" id="MF_00197">
    <property type="entry name" value="DAP_epimerase"/>
    <property type="match status" value="1"/>
</dbReference>
<dbReference type="EMBL" id="JSZA02000098">
    <property type="protein sequence ID" value="TGO02635.1"/>
    <property type="molecule type" value="Genomic_DNA"/>
</dbReference>
<evidence type="ECO:0000256" key="5">
    <source>
        <dbReference type="ARBA" id="ARBA00023154"/>
    </source>
</evidence>
<feature type="binding site" evidence="8">
    <location>
        <begin position="77"/>
        <end position="78"/>
    </location>
    <ligand>
        <name>substrate</name>
    </ligand>
</feature>
<comment type="pathway">
    <text evidence="1 8">Amino-acid biosynthesis; L-lysine biosynthesis via DAP pathway; DL-2,6-diaminopimelate from LL-2,6-diaminopimelate: step 1/1.</text>
</comment>
<comment type="similarity">
    <text evidence="2 8">Belongs to the diaminopimelate epimerase family.</text>
</comment>
<evidence type="ECO:0000256" key="8">
    <source>
        <dbReference type="HAMAP-Rule" id="MF_00197"/>
    </source>
</evidence>
<dbReference type="EC" id="5.1.1.7" evidence="3 8"/>
<dbReference type="PROSITE" id="PS01326">
    <property type="entry name" value="DAP_EPIMERASE"/>
    <property type="match status" value="1"/>
</dbReference>
<evidence type="ECO:0000256" key="3">
    <source>
        <dbReference type="ARBA" id="ARBA00013080"/>
    </source>
</evidence>
<name>A0A0A6RN10_9GAMM</name>
<dbReference type="PANTHER" id="PTHR31689:SF0">
    <property type="entry name" value="DIAMINOPIMELATE EPIMERASE"/>
    <property type="match status" value="1"/>
</dbReference>
<evidence type="ECO:0000256" key="7">
    <source>
        <dbReference type="ARBA" id="ARBA00051712"/>
    </source>
</evidence>
<proteinExistence type="inferred from homology"/>
<feature type="active site" evidence="9">
    <location>
        <position position="76"/>
    </location>
</feature>
<feature type="active site" description="Proton donor" evidence="8">
    <location>
        <position position="76"/>
    </location>
</feature>
<evidence type="ECO:0000256" key="2">
    <source>
        <dbReference type="ARBA" id="ARBA00010219"/>
    </source>
</evidence>
<feature type="binding site" evidence="8">
    <location>
        <position position="164"/>
    </location>
    <ligand>
        <name>substrate</name>
    </ligand>
</feature>
<comment type="subunit">
    <text evidence="8">Homodimer.</text>
</comment>
<evidence type="ECO:0000256" key="9">
    <source>
        <dbReference type="PROSITE-ProRule" id="PRU10125"/>
    </source>
</evidence>
<dbReference type="AlphaFoldDB" id="A0A0A6RN10"/>
<evidence type="ECO:0000256" key="1">
    <source>
        <dbReference type="ARBA" id="ARBA00005196"/>
    </source>
</evidence>
<evidence type="ECO:0000256" key="6">
    <source>
        <dbReference type="ARBA" id="ARBA00023235"/>
    </source>
</evidence>
<dbReference type="PANTHER" id="PTHR31689">
    <property type="entry name" value="DIAMINOPIMELATE EPIMERASE, CHLOROPLASTIC"/>
    <property type="match status" value="1"/>
</dbReference>
<keyword evidence="8" id="KW-0963">Cytoplasm</keyword>
<dbReference type="Proteomes" id="UP000030428">
    <property type="component" value="Unassembled WGS sequence"/>
</dbReference>
<keyword evidence="6 8" id="KW-0413">Isomerase</keyword>
<organism evidence="10 12">
    <name type="scientific">Candidatus Thiomargarita nelsonii</name>
    <dbReference type="NCBI Taxonomy" id="1003181"/>
    <lineage>
        <taxon>Bacteria</taxon>
        <taxon>Pseudomonadati</taxon>
        <taxon>Pseudomonadota</taxon>
        <taxon>Gammaproteobacteria</taxon>
        <taxon>Thiotrichales</taxon>
        <taxon>Thiotrichaceae</taxon>
        <taxon>Thiomargarita</taxon>
    </lineage>
</organism>
<keyword evidence="5 8" id="KW-0457">Lysine biosynthesis</keyword>
<feature type="binding site" evidence="8">
    <location>
        <position position="13"/>
    </location>
    <ligand>
        <name>substrate</name>
    </ligand>
</feature>
<dbReference type="GO" id="GO:0008837">
    <property type="term" value="F:diaminopimelate epimerase activity"/>
    <property type="evidence" value="ECO:0007669"/>
    <property type="project" value="UniProtKB-UniRule"/>
</dbReference>